<protein>
    <recommendedName>
        <fullName evidence="10">Acyl-coenzyme A oxidase</fullName>
    </recommendedName>
</protein>
<evidence type="ECO:0000259" key="13">
    <source>
        <dbReference type="Pfam" id="PF01756"/>
    </source>
</evidence>
<dbReference type="PIRSF" id="PIRSF000168">
    <property type="entry name" value="Acyl-CoA_oxidase"/>
    <property type="match status" value="1"/>
</dbReference>
<evidence type="ECO:0000256" key="2">
    <source>
        <dbReference type="ARBA" id="ARBA00004275"/>
    </source>
</evidence>
<dbReference type="InterPro" id="IPR036250">
    <property type="entry name" value="AcylCo_DH-like_C"/>
</dbReference>
<dbReference type="VEuPathDB" id="FungiDB:HMPREF1541_05201"/>
<dbReference type="SUPFAM" id="SSF47203">
    <property type="entry name" value="Acyl-CoA dehydrogenase C-terminal domain-like"/>
    <property type="match status" value="2"/>
</dbReference>
<dbReference type="Proteomes" id="UP000030752">
    <property type="component" value="Unassembled WGS sequence"/>
</dbReference>
<evidence type="ECO:0000256" key="7">
    <source>
        <dbReference type="ARBA" id="ARBA00023002"/>
    </source>
</evidence>
<feature type="active site" description="Proton acceptor" evidence="11">
    <location>
        <position position="424"/>
    </location>
</feature>
<feature type="domain" description="Acyl-coenzyme A oxidase N-terminal" evidence="14">
    <location>
        <begin position="20"/>
        <end position="132"/>
    </location>
</feature>
<sequence length="660" mass="74825">MSTDSQVRNIPKTVKEGPFGVFLWGGQEKFDRRRDVFQELSTNPMFAKDTGAHTSLARKDAWTKGALQSRELITIKLRKNWPHRHFMDAIRMTDWFLPVQPQFRIFMSNLERQMTDEQKRIWIPKAENFEIFGSYPQTELGHGSNVSGIETTATFDPLTDEFLINSPTISSTKYWIGGSGIWATHGIVVARLIIRGQDHGNHLFLTQLRDLKTQQLMPGVEIYEMGPKAFQGMLGADTGALRFHHVRIPREQMLMRNAQVERDGTYIKPKNTKHSYGSMVTVRALMAEITGHDLLRAAVTAYHYTTFRKQFKRDRVNDKNETTVFNYASVRHRLLPLLAQGIALVLVGQNINQAYQEYTQQMLKGDTSDLEDLHLQTVGAKVYSTEITGKGVETCRIACGGHGYSGLSGFGRMYAHAINAVTYEGDNYVIGQQVPRAILKHYKNKTEASLPSISYLSVLRSEKPRQPPADLTNATSWTSRGVQQWALEQRLVSMVRQHMEDTNANVDTSYTTHALTMAHSDFAYWRGLWKVVDAISHESFVEHMKALAHVFSLSIIYNPHHPSLSQHLPLAPNQLAALRKAYSEVLADLGDNHVAAIIDAYGLTEYEMDSALARADQTPYEALLEGAKRSEMSGEKMSHLWPMMVDTRQIWKREKAKAKL</sequence>
<dbReference type="GO" id="GO:0003997">
    <property type="term" value="F:acyl-CoA oxidase activity"/>
    <property type="evidence" value="ECO:0007669"/>
    <property type="project" value="InterPro"/>
</dbReference>
<feature type="domain" description="Acyl-CoA oxidase C-terminal" evidence="13">
    <location>
        <begin position="486"/>
        <end position="636"/>
    </location>
</feature>
<dbReference type="GO" id="GO:0005504">
    <property type="term" value="F:fatty acid binding"/>
    <property type="evidence" value="ECO:0007669"/>
    <property type="project" value="TreeGrafter"/>
</dbReference>
<keyword evidence="6" id="KW-0276">Fatty acid metabolism</keyword>
<proteinExistence type="inferred from homology"/>
<dbReference type="HOGENOM" id="CLU_014629_3_1_1"/>
<comment type="similarity">
    <text evidence="3 10">Belongs to the acyl-CoA oxidase family.</text>
</comment>
<feature type="domain" description="Acyl-CoA oxidase C-alpha1" evidence="15">
    <location>
        <begin position="276"/>
        <end position="439"/>
    </location>
</feature>
<evidence type="ECO:0000256" key="4">
    <source>
        <dbReference type="ARBA" id="ARBA00022630"/>
    </source>
</evidence>
<dbReference type="eggNOG" id="KOG0136">
    <property type="taxonomic scope" value="Eukaryota"/>
</dbReference>
<comment type="cofactor">
    <cofactor evidence="1">
        <name>FAD</name>
        <dbReference type="ChEBI" id="CHEBI:57692"/>
    </cofactor>
</comment>
<dbReference type="Pfam" id="PF22924">
    <property type="entry name" value="ACOX_C_alpha1"/>
    <property type="match status" value="1"/>
</dbReference>
<accession>W2RWR5</accession>
<dbReference type="Pfam" id="PF01756">
    <property type="entry name" value="ACOX"/>
    <property type="match status" value="1"/>
</dbReference>
<evidence type="ECO:0000259" key="15">
    <source>
        <dbReference type="Pfam" id="PF22924"/>
    </source>
</evidence>
<evidence type="ECO:0000259" key="14">
    <source>
        <dbReference type="Pfam" id="PF14749"/>
    </source>
</evidence>
<dbReference type="STRING" id="1220924.W2RWR5"/>
<evidence type="ECO:0000256" key="6">
    <source>
        <dbReference type="ARBA" id="ARBA00022832"/>
    </source>
</evidence>
<keyword evidence="9" id="KW-0576">Peroxisome</keyword>
<evidence type="ECO:0000256" key="9">
    <source>
        <dbReference type="ARBA" id="ARBA00023140"/>
    </source>
</evidence>
<dbReference type="FunFam" id="2.40.110.10:FF:000003">
    <property type="entry name" value="Acyl-coenzyme A oxidase"/>
    <property type="match status" value="1"/>
</dbReference>
<dbReference type="Gene3D" id="1.10.540.10">
    <property type="entry name" value="Acyl-CoA dehydrogenase/oxidase, N-terminal domain"/>
    <property type="match status" value="1"/>
</dbReference>
<dbReference type="InterPro" id="IPR046373">
    <property type="entry name" value="Acyl-CoA_Oxase/DH_mid-dom_sf"/>
</dbReference>
<keyword evidence="7" id="KW-0560">Oxidoreductase</keyword>
<evidence type="ECO:0000256" key="12">
    <source>
        <dbReference type="PIRSR" id="PIRSR000168-2"/>
    </source>
</evidence>
<dbReference type="AlphaFoldDB" id="W2RWR5"/>
<evidence type="ECO:0000256" key="11">
    <source>
        <dbReference type="PIRSR" id="PIRSR000168-1"/>
    </source>
</evidence>
<dbReference type="Gene3D" id="1.20.140.10">
    <property type="entry name" value="Butyryl-CoA Dehydrogenase, subunit A, domain 3"/>
    <property type="match status" value="2"/>
</dbReference>
<evidence type="ECO:0000256" key="8">
    <source>
        <dbReference type="ARBA" id="ARBA00023098"/>
    </source>
</evidence>
<name>W2RWR5_CYPE1</name>
<dbReference type="GO" id="GO:0005777">
    <property type="term" value="C:peroxisome"/>
    <property type="evidence" value="ECO:0007669"/>
    <property type="project" value="UniProtKB-SubCell"/>
</dbReference>
<evidence type="ECO:0000256" key="3">
    <source>
        <dbReference type="ARBA" id="ARBA00006288"/>
    </source>
</evidence>
<dbReference type="PANTHER" id="PTHR10909">
    <property type="entry name" value="ELECTRON TRANSPORT OXIDOREDUCTASE"/>
    <property type="match status" value="1"/>
</dbReference>
<evidence type="ECO:0000256" key="1">
    <source>
        <dbReference type="ARBA" id="ARBA00001974"/>
    </source>
</evidence>
<evidence type="ECO:0000256" key="5">
    <source>
        <dbReference type="ARBA" id="ARBA00022827"/>
    </source>
</evidence>
<dbReference type="SUPFAM" id="SSF56645">
    <property type="entry name" value="Acyl-CoA dehydrogenase NM domain-like"/>
    <property type="match status" value="1"/>
</dbReference>
<dbReference type="GO" id="GO:0055088">
    <property type="term" value="P:lipid homeostasis"/>
    <property type="evidence" value="ECO:0007669"/>
    <property type="project" value="TreeGrafter"/>
</dbReference>
<feature type="binding site" evidence="12">
    <location>
        <position position="138"/>
    </location>
    <ligand>
        <name>FAD</name>
        <dbReference type="ChEBI" id="CHEBI:57692"/>
    </ligand>
</feature>
<dbReference type="InterPro" id="IPR002655">
    <property type="entry name" value="Acyl-CoA_oxidase_C"/>
</dbReference>
<evidence type="ECO:0000256" key="10">
    <source>
        <dbReference type="PIRNR" id="PIRNR000168"/>
    </source>
</evidence>
<keyword evidence="5 10" id="KW-0274">FAD</keyword>
<keyword evidence="8" id="KW-0443">Lipid metabolism</keyword>
<dbReference type="PANTHER" id="PTHR10909:SF250">
    <property type="entry name" value="PEROXISOMAL ACYL-COENZYME A OXIDASE 1"/>
    <property type="match status" value="1"/>
</dbReference>
<dbReference type="OrthoDB" id="538336at2759"/>
<dbReference type="GO" id="GO:0071949">
    <property type="term" value="F:FAD binding"/>
    <property type="evidence" value="ECO:0007669"/>
    <property type="project" value="InterPro"/>
</dbReference>
<dbReference type="GeneID" id="19972540"/>
<organism evidence="16 17">
    <name type="scientific">Cyphellophora europaea (strain CBS 101466)</name>
    <name type="common">Phialophora europaea</name>
    <dbReference type="NCBI Taxonomy" id="1220924"/>
    <lineage>
        <taxon>Eukaryota</taxon>
        <taxon>Fungi</taxon>
        <taxon>Dikarya</taxon>
        <taxon>Ascomycota</taxon>
        <taxon>Pezizomycotina</taxon>
        <taxon>Eurotiomycetes</taxon>
        <taxon>Chaetothyriomycetidae</taxon>
        <taxon>Chaetothyriales</taxon>
        <taxon>Cyphellophoraceae</taxon>
        <taxon>Cyphellophora</taxon>
    </lineage>
</organism>
<gene>
    <name evidence="16" type="ORF">HMPREF1541_05201</name>
</gene>
<dbReference type="InterPro" id="IPR029320">
    <property type="entry name" value="Acyl-CoA_ox_N"/>
</dbReference>
<comment type="subcellular location">
    <subcellularLocation>
        <location evidence="2">Peroxisome</location>
    </subcellularLocation>
</comment>
<feature type="binding site" evidence="12">
    <location>
        <position position="177"/>
    </location>
    <ligand>
        <name>FAD</name>
        <dbReference type="ChEBI" id="CHEBI:57692"/>
    </ligand>
</feature>
<dbReference type="Gene3D" id="2.40.110.10">
    <property type="entry name" value="Butyryl-CoA Dehydrogenase, subunit A, domain 2"/>
    <property type="match status" value="1"/>
</dbReference>
<evidence type="ECO:0000313" key="17">
    <source>
        <dbReference type="Proteomes" id="UP000030752"/>
    </source>
</evidence>
<dbReference type="Pfam" id="PF14749">
    <property type="entry name" value="Acyl-CoA_ox_N"/>
    <property type="match status" value="1"/>
</dbReference>
<dbReference type="UniPathway" id="UPA00661"/>
<dbReference type="InterPro" id="IPR055060">
    <property type="entry name" value="ACOX_C_alpha1"/>
</dbReference>
<dbReference type="InterPro" id="IPR009100">
    <property type="entry name" value="AcylCoA_DH/oxidase_NM_dom_sf"/>
</dbReference>
<evidence type="ECO:0000313" key="16">
    <source>
        <dbReference type="EMBL" id="ETN40921.1"/>
    </source>
</evidence>
<keyword evidence="4 10" id="KW-0285">Flavoprotein</keyword>
<dbReference type="InParanoid" id="W2RWR5"/>
<dbReference type="InterPro" id="IPR012258">
    <property type="entry name" value="Acyl-CoA_oxidase"/>
</dbReference>
<dbReference type="InterPro" id="IPR037069">
    <property type="entry name" value="AcylCoA_DH/ox_N_sf"/>
</dbReference>
<dbReference type="RefSeq" id="XP_008717764.1">
    <property type="nucleotide sequence ID" value="XM_008719542.1"/>
</dbReference>
<dbReference type="GO" id="GO:0033540">
    <property type="term" value="P:fatty acid beta-oxidation using acyl-CoA oxidase"/>
    <property type="evidence" value="ECO:0007669"/>
    <property type="project" value="UniProtKB-UniPathway"/>
</dbReference>
<dbReference type="EMBL" id="KB822720">
    <property type="protein sequence ID" value="ETN40921.1"/>
    <property type="molecule type" value="Genomic_DNA"/>
</dbReference>
<reference evidence="16 17" key="1">
    <citation type="submission" date="2013-03" db="EMBL/GenBank/DDBJ databases">
        <title>The Genome Sequence of Phialophora europaea CBS 101466.</title>
        <authorList>
            <consortium name="The Broad Institute Genomics Platform"/>
            <person name="Cuomo C."/>
            <person name="de Hoog S."/>
            <person name="Gorbushina A."/>
            <person name="Walker B."/>
            <person name="Young S.K."/>
            <person name="Zeng Q."/>
            <person name="Gargeya S."/>
            <person name="Fitzgerald M."/>
            <person name="Haas B."/>
            <person name="Abouelleil A."/>
            <person name="Allen A.W."/>
            <person name="Alvarado L."/>
            <person name="Arachchi H.M."/>
            <person name="Berlin A.M."/>
            <person name="Chapman S.B."/>
            <person name="Gainer-Dewar J."/>
            <person name="Goldberg J."/>
            <person name="Griggs A."/>
            <person name="Gujja S."/>
            <person name="Hansen M."/>
            <person name="Howarth C."/>
            <person name="Imamovic A."/>
            <person name="Ireland A."/>
            <person name="Larimer J."/>
            <person name="McCowan C."/>
            <person name="Murphy C."/>
            <person name="Pearson M."/>
            <person name="Poon T.W."/>
            <person name="Priest M."/>
            <person name="Roberts A."/>
            <person name="Saif S."/>
            <person name="Shea T."/>
            <person name="Sisk P."/>
            <person name="Sykes S."/>
            <person name="Wortman J."/>
            <person name="Nusbaum C."/>
            <person name="Birren B."/>
        </authorList>
    </citation>
    <scope>NUCLEOTIDE SEQUENCE [LARGE SCALE GENOMIC DNA]</scope>
    <source>
        <strain evidence="16 17">CBS 101466</strain>
    </source>
</reference>
<keyword evidence="17" id="KW-1185">Reference proteome</keyword>